<evidence type="ECO:0000313" key="4">
    <source>
        <dbReference type="Proteomes" id="UP000321224"/>
    </source>
</evidence>
<accession>A0A511HNM8</accession>
<evidence type="ECO:0008006" key="5">
    <source>
        <dbReference type="Google" id="ProtNLM"/>
    </source>
</evidence>
<keyword evidence="3" id="KW-1185">Reference proteome</keyword>
<dbReference type="Proteomes" id="UP000321224">
    <property type="component" value="Unassembled WGS sequence"/>
</dbReference>
<dbReference type="RefSeq" id="WP_244171494.1">
    <property type="nucleotide sequence ID" value="NZ_BJVY01000063.1"/>
</dbReference>
<dbReference type="AlphaFoldDB" id="A0A511HNM8"/>
<dbReference type="EMBL" id="FNAJ01000002">
    <property type="protein sequence ID" value="SDD64772.1"/>
    <property type="molecule type" value="Genomic_DNA"/>
</dbReference>
<comment type="caution">
    <text evidence="1">The sequence shown here is derived from an EMBL/GenBank/DDBJ whole genome shotgun (WGS) entry which is preliminary data.</text>
</comment>
<gene>
    <name evidence="1" type="ORF">MVI01_69710</name>
    <name evidence="2" type="ORF">SAMN04488504_102112</name>
</gene>
<dbReference type="InterPro" id="IPR047729">
    <property type="entry name" value="Sce7726-like"/>
</dbReference>
<organism evidence="1 4">
    <name type="scientific">Myxococcus virescens</name>
    <dbReference type="NCBI Taxonomy" id="83456"/>
    <lineage>
        <taxon>Bacteria</taxon>
        <taxon>Pseudomonadati</taxon>
        <taxon>Myxococcota</taxon>
        <taxon>Myxococcia</taxon>
        <taxon>Myxococcales</taxon>
        <taxon>Cystobacterineae</taxon>
        <taxon>Myxococcaceae</taxon>
        <taxon>Myxococcus</taxon>
    </lineage>
</organism>
<proteinExistence type="predicted"/>
<protein>
    <recommendedName>
        <fullName evidence="5">Sce7726 family protein</fullName>
    </recommendedName>
</protein>
<sequence length="196" mass="21649">MTCLRDADIRQPLAQLAARAYPGAQVLHEVGLLHGQCRVDVAALSPTCLHGWEIKGDTDSLKRLPAQVDAYSRVLDRCTLVVGDVHIAAGLALVPAWWGVLSAAQVKFTNFETRESVAFEVVRQGADNPFREHPSTVSLLWRGEAEALLEELGAARGLRGKPRQRLYSRLNEVLPPAELRARVRQVVSARGDWRLT</sequence>
<evidence type="ECO:0000313" key="1">
    <source>
        <dbReference type="EMBL" id="GEL75187.1"/>
    </source>
</evidence>
<name>A0A511HNM8_9BACT</name>
<evidence type="ECO:0000313" key="3">
    <source>
        <dbReference type="Proteomes" id="UP000198717"/>
    </source>
</evidence>
<dbReference type="EMBL" id="BJVY01000063">
    <property type="protein sequence ID" value="GEL75187.1"/>
    <property type="molecule type" value="Genomic_DNA"/>
</dbReference>
<evidence type="ECO:0000313" key="2">
    <source>
        <dbReference type="EMBL" id="SDD64772.1"/>
    </source>
</evidence>
<reference evidence="1 4" key="2">
    <citation type="submission" date="2019-07" db="EMBL/GenBank/DDBJ databases">
        <title>Whole genome shotgun sequence of Myxococcus virescens NBRC 100334.</title>
        <authorList>
            <person name="Hosoyama A."/>
            <person name="Uohara A."/>
            <person name="Ohji S."/>
            <person name="Ichikawa N."/>
        </authorList>
    </citation>
    <scope>NUCLEOTIDE SEQUENCE [LARGE SCALE GENOMIC DNA]</scope>
    <source>
        <strain evidence="1 4">NBRC 100334</strain>
    </source>
</reference>
<dbReference type="NCBIfam" id="NF033832">
    <property type="entry name" value="sce7726_fam"/>
    <property type="match status" value="1"/>
</dbReference>
<dbReference type="Proteomes" id="UP000198717">
    <property type="component" value="Unassembled WGS sequence"/>
</dbReference>
<reference evidence="2 3" key="1">
    <citation type="submission" date="2016-10" db="EMBL/GenBank/DDBJ databases">
        <authorList>
            <person name="Varghese N."/>
            <person name="Submissions S."/>
        </authorList>
    </citation>
    <scope>NUCLEOTIDE SEQUENCE [LARGE SCALE GENOMIC DNA]</scope>
    <source>
        <strain evidence="2 3">DSM 2260</strain>
    </source>
</reference>